<feature type="chain" id="PRO_5015587655" description="N-acetylmuramoyl-L-alanine amidase" evidence="7">
    <location>
        <begin position="21"/>
        <end position="306"/>
    </location>
</feature>
<feature type="signal peptide" evidence="7">
    <location>
        <begin position="1"/>
        <end position="20"/>
    </location>
</feature>
<reference evidence="9 10" key="1">
    <citation type="submission" date="2018-04" db="EMBL/GenBank/DDBJ databases">
        <title>Genomic Encyclopedia of Type Strains, Phase IV (KMG-IV): sequencing the most valuable type-strain genomes for metagenomic binning, comparative biology and taxonomic classification.</title>
        <authorList>
            <person name="Goeker M."/>
        </authorList>
    </citation>
    <scope>NUCLEOTIDE SEQUENCE [LARGE SCALE GENOMIC DNA]</scope>
    <source>
        <strain evidence="9 10">DSM 14823</strain>
    </source>
</reference>
<dbReference type="GeneID" id="78295248"/>
<evidence type="ECO:0000256" key="4">
    <source>
        <dbReference type="ARBA" id="ARBA00022969"/>
    </source>
</evidence>
<dbReference type="SMART" id="SM00644">
    <property type="entry name" value="Ami_2"/>
    <property type="match status" value="1"/>
</dbReference>
<dbReference type="SUPFAM" id="SSF55846">
    <property type="entry name" value="N-acetylmuramoyl-L-alanine amidase-like"/>
    <property type="match status" value="1"/>
</dbReference>
<dbReference type="AlphaFoldDB" id="A0A2U1B0E6"/>
<dbReference type="Pfam" id="PF01510">
    <property type="entry name" value="Amidase_2"/>
    <property type="match status" value="1"/>
</dbReference>
<dbReference type="InterPro" id="IPR002502">
    <property type="entry name" value="Amidase_domain"/>
</dbReference>
<evidence type="ECO:0000313" key="9">
    <source>
        <dbReference type="EMBL" id="PVY42102.1"/>
    </source>
</evidence>
<dbReference type="GO" id="GO:0030420">
    <property type="term" value="P:establishment of competence for transformation"/>
    <property type="evidence" value="ECO:0007669"/>
    <property type="project" value="UniProtKB-KW"/>
</dbReference>
<proteinExistence type="predicted"/>
<dbReference type="EMBL" id="QEKH01000012">
    <property type="protein sequence ID" value="PVY42102.1"/>
    <property type="molecule type" value="Genomic_DNA"/>
</dbReference>
<organism evidence="9 10">
    <name type="scientific">Victivallis vadensis</name>
    <dbReference type="NCBI Taxonomy" id="172901"/>
    <lineage>
        <taxon>Bacteria</taxon>
        <taxon>Pseudomonadati</taxon>
        <taxon>Lentisphaerota</taxon>
        <taxon>Lentisphaeria</taxon>
        <taxon>Victivallales</taxon>
        <taxon>Victivallaceae</taxon>
        <taxon>Victivallis</taxon>
    </lineage>
</organism>
<name>A0A2U1B0E6_9BACT</name>
<keyword evidence="6" id="KW-0961">Cell wall biogenesis/degradation</keyword>
<keyword evidence="4" id="KW-0749">Sporulation</keyword>
<keyword evidence="7" id="KW-0732">Signal</keyword>
<evidence type="ECO:0000256" key="6">
    <source>
        <dbReference type="ARBA" id="ARBA00023316"/>
    </source>
</evidence>
<dbReference type="GO" id="GO:0009254">
    <property type="term" value="P:peptidoglycan turnover"/>
    <property type="evidence" value="ECO:0007669"/>
    <property type="project" value="TreeGrafter"/>
</dbReference>
<dbReference type="Gene3D" id="3.40.80.10">
    <property type="entry name" value="Peptidoglycan recognition protein-like"/>
    <property type="match status" value="1"/>
</dbReference>
<gene>
    <name evidence="9" type="ORF">C8D82_11299</name>
</gene>
<sequence>MKLRAILTAGVLACLFSAEAAKPAGAAAVALNRDGTGHETFFVFGTGATGELAGLPAELKQSGYREADLSAWTNEIDCEALLDALSHAGIRVVRCYVPEPGKAAWFRRNLAGPEPEESGSRSVSYVRALIEDNDYNRRYKLPGKFRAVKYVTIHNTAEPFSARQERDRVDFRRDGRSVSFHFAVDECEAVQLLPLDIHGWHAGDGRGPGNTESIGVEICRSQCRGAAEWQYRRSEANAEILAAALLRHFKLTAADLRMHRDWMRKYCPHRLLEENRFEEFRARVAARLARKPDGEEKKLLRGLSEA</sequence>
<comment type="catalytic activity">
    <reaction evidence="1">
        <text>Hydrolyzes the link between N-acetylmuramoyl residues and L-amino acid residues in certain cell-wall glycopeptides.</text>
        <dbReference type="EC" id="3.5.1.28"/>
    </reaction>
</comment>
<evidence type="ECO:0000256" key="7">
    <source>
        <dbReference type="SAM" id="SignalP"/>
    </source>
</evidence>
<feature type="domain" description="N-acetylmuramoyl-L-alanine amidase" evidence="8">
    <location>
        <begin position="136"/>
        <end position="284"/>
    </location>
</feature>
<dbReference type="OrthoDB" id="9794294at2"/>
<dbReference type="GO" id="GO:0071555">
    <property type="term" value="P:cell wall organization"/>
    <property type="evidence" value="ECO:0007669"/>
    <property type="project" value="UniProtKB-KW"/>
</dbReference>
<keyword evidence="10" id="KW-1185">Reference proteome</keyword>
<accession>A0A2U1B0E6</accession>
<keyword evidence="5" id="KW-0178">Competence</keyword>
<evidence type="ECO:0000259" key="8">
    <source>
        <dbReference type="SMART" id="SM00644"/>
    </source>
</evidence>
<keyword evidence="3" id="KW-0378">Hydrolase</keyword>
<dbReference type="EC" id="3.5.1.28" evidence="2"/>
<dbReference type="RefSeq" id="WP_116883941.1">
    <property type="nucleotide sequence ID" value="NZ_CABMMC010000071.1"/>
</dbReference>
<comment type="caution">
    <text evidence="9">The sequence shown here is derived from an EMBL/GenBank/DDBJ whole genome shotgun (WGS) entry which is preliminary data.</text>
</comment>
<dbReference type="PANTHER" id="PTHR30417">
    <property type="entry name" value="N-ACETYLMURAMOYL-L-ALANINE AMIDASE AMID"/>
    <property type="match status" value="1"/>
</dbReference>
<dbReference type="InterPro" id="IPR036505">
    <property type="entry name" value="Amidase/PGRP_sf"/>
</dbReference>
<protein>
    <recommendedName>
        <fullName evidence="2">N-acetylmuramoyl-L-alanine amidase</fullName>
        <ecNumber evidence="2">3.5.1.28</ecNumber>
    </recommendedName>
</protein>
<dbReference type="GO" id="GO:0008745">
    <property type="term" value="F:N-acetylmuramoyl-L-alanine amidase activity"/>
    <property type="evidence" value="ECO:0007669"/>
    <property type="project" value="UniProtKB-EC"/>
</dbReference>
<dbReference type="PANTHER" id="PTHR30417:SF11">
    <property type="entry name" value="N-ACETYLMURAMOYL-L-ALANINE AMIDASE XLYA"/>
    <property type="match status" value="1"/>
</dbReference>
<evidence type="ECO:0000256" key="5">
    <source>
        <dbReference type="ARBA" id="ARBA00023287"/>
    </source>
</evidence>
<dbReference type="GO" id="GO:0009253">
    <property type="term" value="P:peptidoglycan catabolic process"/>
    <property type="evidence" value="ECO:0007669"/>
    <property type="project" value="InterPro"/>
</dbReference>
<dbReference type="Proteomes" id="UP000245959">
    <property type="component" value="Unassembled WGS sequence"/>
</dbReference>
<evidence type="ECO:0000313" key="10">
    <source>
        <dbReference type="Proteomes" id="UP000245959"/>
    </source>
</evidence>
<dbReference type="GO" id="GO:0030435">
    <property type="term" value="P:sporulation resulting in formation of a cellular spore"/>
    <property type="evidence" value="ECO:0007669"/>
    <property type="project" value="UniProtKB-KW"/>
</dbReference>
<dbReference type="InterPro" id="IPR051206">
    <property type="entry name" value="NAMLAA_amidase_2"/>
</dbReference>
<evidence type="ECO:0000256" key="2">
    <source>
        <dbReference type="ARBA" id="ARBA00011901"/>
    </source>
</evidence>
<dbReference type="CDD" id="cd06583">
    <property type="entry name" value="PGRP"/>
    <property type="match status" value="1"/>
</dbReference>
<evidence type="ECO:0000256" key="1">
    <source>
        <dbReference type="ARBA" id="ARBA00001561"/>
    </source>
</evidence>
<evidence type="ECO:0000256" key="3">
    <source>
        <dbReference type="ARBA" id="ARBA00022801"/>
    </source>
</evidence>